<keyword evidence="6" id="KW-0812">Transmembrane</keyword>
<dbReference type="GO" id="GO:0009927">
    <property type="term" value="F:histidine phosphotransfer kinase activity"/>
    <property type="evidence" value="ECO:0007669"/>
    <property type="project" value="TreeGrafter"/>
</dbReference>
<evidence type="ECO:0000256" key="1">
    <source>
        <dbReference type="ARBA" id="ARBA00000085"/>
    </source>
</evidence>
<dbReference type="InterPro" id="IPR036097">
    <property type="entry name" value="HisK_dim/P_sf"/>
</dbReference>
<gene>
    <name evidence="8" type="ORF">HNQ51_002257</name>
</gene>
<dbReference type="Pfam" id="PF07695">
    <property type="entry name" value="7TMR-DISM_7TM"/>
    <property type="match status" value="1"/>
</dbReference>
<dbReference type="EC" id="2.7.13.3" evidence="2"/>
<dbReference type="InterPro" id="IPR036890">
    <property type="entry name" value="HATPase_C_sf"/>
</dbReference>
<evidence type="ECO:0000256" key="5">
    <source>
        <dbReference type="ARBA" id="ARBA00022777"/>
    </source>
</evidence>
<keyword evidence="3" id="KW-0597">Phosphoprotein</keyword>
<dbReference type="Pfam" id="PF02518">
    <property type="entry name" value="HATPase_c"/>
    <property type="match status" value="1"/>
</dbReference>
<feature type="transmembrane region" description="Helical" evidence="6">
    <location>
        <begin position="192"/>
        <end position="214"/>
    </location>
</feature>
<feature type="transmembrane region" description="Helical" evidence="6">
    <location>
        <begin position="309"/>
        <end position="331"/>
    </location>
</feature>
<dbReference type="CDD" id="cd00075">
    <property type="entry name" value="HATPase"/>
    <property type="match status" value="1"/>
</dbReference>
<protein>
    <recommendedName>
        <fullName evidence="2">histidine kinase</fullName>
        <ecNumber evidence="2">2.7.13.3</ecNumber>
    </recommendedName>
</protein>
<keyword evidence="5 8" id="KW-0418">Kinase</keyword>
<feature type="transmembrane region" description="Helical" evidence="6">
    <location>
        <begin position="343"/>
        <end position="361"/>
    </location>
</feature>
<evidence type="ECO:0000256" key="2">
    <source>
        <dbReference type="ARBA" id="ARBA00012438"/>
    </source>
</evidence>
<dbReference type="AlphaFoldDB" id="A0A840S603"/>
<feature type="transmembrane region" description="Helical" evidence="6">
    <location>
        <begin position="284"/>
        <end position="302"/>
    </location>
</feature>
<evidence type="ECO:0000256" key="3">
    <source>
        <dbReference type="ARBA" id="ARBA00022553"/>
    </source>
</evidence>
<dbReference type="EMBL" id="JACHHO010000003">
    <property type="protein sequence ID" value="MBB5204938.1"/>
    <property type="molecule type" value="Genomic_DNA"/>
</dbReference>
<dbReference type="Proteomes" id="UP000554837">
    <property type="component" value="Unassembled WGS sequence"/>
</dbReference>
<dbReference type="PANTHER" id="PTHR43047:SF9">
    <property type="entry name" value="HISTIDINE KINASE"/>
    <property type="match status" value="1"/>
</dbReference>
<dbReference type="PROSITE" id="PS51257">
    <property type="entry name" value="PROKAR_LIPOPROTEIN"/>
    <property type="match status" value="1"/>
</dbReference>
<comment type="caution">
    <text evidence="8">The sequence shown here is derived from an EMBL/GenBank/DDBJ whole genome shotgun (WGS) entry which is preliminary data.</text>
</comment>
<evidence type="ECO:0000259" key="7">
    <source>
        <dbReference type="PROSITE" id="PS50109"/>
    </source>
</evidence>
<dbReference type="PRINTS" id="PR00344">
    <property type="entry name" value="BCTRLSENSOR"/>
</dbReference>
<keyword evidence="6" id="KW-0472">Membrane</keyword>
<dbReference type="Gene3D" id="3.30.565.10">
    <property type="entry name" value="Histidine kinase-like ATPase, C-terminal domain"/>
    <property type="match status" value="1"/>
</dbReference>
<dbReference type="PROSITE" id="PS50109">
    <property type="entry name" value="HIS_KIN"/>
    <property type="match status" value="1"/>
</dbReference>
<feature type="domain" description="Histidine kinase" evidence="7">
    <location>
        <begin position="408"/>
        <end position="613"/>
    </location>
</feature>
<dbReference type="RefSeq" id="WP_175423463.1">
    <property type="nucleotide sequence ID" value="NZ_CP040709.1"/>
</dbReference>
<dbReference type="InterPro" id="IPR005467">
    <property type="entry name" value="His_kinase_dom"/>
</dbReference>
<keyword evidence="4" id="KW-0808">Transferase</keyword>
<dbReference type="GO" id="GO:0000155">
    <property type="term" value="F:phosphorelay sensor kinase activity"/>
    <property type="evidence" value="ECO:0007669"/>
    <property type="project" value="InterPro"/>
</dbReference>
<name>A0A840S603_9BURK</name>
<dbReference type="InterPro" id="IPR011623">
    <property type="entry name" value="7TMR_DISM_rcpt_extracell_dom1"/>
</dbReference>
<sequence>MRTRSLRAWLGMGLRGLLAWVLWSAPFYGAWAACPAALAQQDLTACTQIQAPPGGSAGLRWQRIELHSEATLTRWLDARVPDAIHLELWRASTGQAPHRERVLGAHSLYADRPLPGPRLLLPLELTPGPHTLWLGYRLHGDGVLTPQLLSPERERALRSQSDLLNGALAGGLLALGLGVLCVRLFGGSSAYLAYALLLVCELMLVTQTEGYAFAWLWPESPGWNQIAPQVFALATLAAHVLLALRFLQLRQRHPLLWRAHMGLSALIGVALMGLGQPWSEPLTLVLGLSYAPLALGSAVLAWRDRLPGAPLYALGVFALALGGIVPFALGVVGLNPLPFDHFVYPRIGLFLEASFFSAALINRMRQQQADLADQRLRRLAEAEDLLQAESQRRAALDLAQQQGLRLAGASHDISQPLSSLRFAIAALQRSATEAQSPITQHLDHTLSYAQTLLSDLIQQTRTELPLRSDHLELGPWLRTLAQAHQAQAQAKGLTLRVAPCSAEIEASQLILARILNNLISNALRYTQRGGVLVGVRRRPGGLEIQVLDSGPGLLPAQIERLQRPFERGSNEHPGHGLGLFIVKSLCAQNGYRFTVRSRLGRGSLFAVTVDTVSE</sequence>
<dbReference type="SUPFAM" id="SSF47384">
    <property type="entry name" value="Homodimeric domain of signal transducing histidine kinase"/>
    <property type="match status" value="1"/>
</dbReference>
<dbReference type="SUPFAM" id="SSF55874">
    <property type="entry name" value="ATPase domain of HSP90 chaperone/DNA topoisomerase II/histidine kinase"/>
    <property type="match status" value="1"/>
</dbReference>
<evidence type="ECO:0000256" key="6">
    <source>
        <dbReference type="SAM" id="Phobius"/>
    </source>
</evidence>
<proteinExistence type="predicted"/>
<organism evidence="8 9">
    <name type="scientific">Inhella inkyongensis</name>
    <dbReference type="NCBI Taxonomy" id="392593"/>
    <lineage>
        <taxon>Bacteria</taxon>
        <taxon>Pseudomonadati</taxon>
        <taxon>Pseudomonadota</taxon>
        <taxon>Betaproteobacteria</taxon>
        <taxon>Burkholderiales</taxon>
        <taxon>Sphaerotilaceae</taxon>
        <taxon>Inhella</taxon>
    </lineage>
</organism>
<dbReference type="Gene3D" id="2.60.40.2380">
    <property type="match status" value="1"/>
</dbReference>
<evidence type="ECO:0000256" key="4">
    <source>
        <dbReference type="ARBA" id="ARBA00022679"/>
    </source>
</evidence>
<evidence type="ECO:0000313" key="8">
    <source>
        <dbReference type="EMBL" id="MBB5204938.1"/>
    </source>
</evidence>
<feature type="transmembrane region" description="Helical" evidence="6">
    <location>
        <begin position="163"/>
        <end position="185"/>
    </location>
</feature>
<dbReference type="PANTHER" id="PTHR43047">
    <property type="entry name" value="TWO-COMPONENT HISTIDINE PROTEIN KINASE"/>
    <property type="match status" value="1"/>
</dbReference>
<keyword evidence="9" id="KW-1185">Reference proteome</keyword>
<dbReference type="SMART" id="SM00387">
    <property type="entry name" value="HATPase_c"/>
    <property type="match status" value="1"/>
</dbReference>
<dbReference type="SMART" id="SM00388">
    <property type="entry name" value="HisKA"/>
    <property type="match status" value="1"/>
</dbReference>
<evidence type="ECO:0000313" key="9">
    <source>
        <dbReference type="Proteomes" id="UP000554837"/>
    </source>
</evidence>
<dbReference type="GO" id="GO:0005886">
    <property type="term" value="C:plasma membrane"/>
    <property type="evidence" value="ECO:0007669"/>
    <property type="project" value="TreeGrafter"/>
</dbReference>
<feature type="transmembrane region" description="Helical" evidence="6">
    <location>
        <begin position="259"/>
        <end position="278"/>
    </location>
</feature>
<accession>A0A840S603</accession>
<dbReference type="InterPro" id="IPR003594">
    <property type="entry name" value="HATPase_dom"/>
</dbReference>
<keyword evidence="6" id="KW-1133">Transmembrane helix</keyword>
<comment type="catalytic activity">
    <reaction evidence="1">
        <text>ATP + protein L-histidine = ADP + protein N-phospho-L-histidine.</text>
        <dbReference type="EC" id="2.7.13.3"/>
    </reaction>
</comment>
<dbReference type="CDD" id="cd00082">
    <property type="entry name" value="HisKA"/>
    <property type="match status" value="1"/>
</dbReference>
<dbReference type="InterPro" id="IPR003661">
    <property type="entry name" value="HisK_dim/P_dom"/>
</dbReference>
<reference evidence="8 9" key="1">
    <citation type="submission" date="2020-08" db="EMBL/GenBank/DDBJ databases">
        <title>Genomic Encyclopedia of Type Strains, Phase IV (KMG-IV): sequencing the most valuable type-strain genomes for metagenomic binning, comparative biology and taxonomic classification.</title>
        <authorList>
            <person name="Goeker M."/>
        </authorList>
    </citation>
    <scope>NUCLEOTIDE SEQUENCE [LARGE SCALE GENOMIC DNA]</scope>
    <source>
        <strain evidence="8 9">DSM 23958</strain>
    </source>
</reference>
<dbReference type="InterPro" id="IPR004358">
    <property type="entry name" value="Sig_transdc_His_kin-like_C"/>
</dbReference>
<feature type="transmembrane region" description="Helical" evidence="6">
    <location>
        <begin position="226"/>
        <end position="247"/>
    </location>
</feature>